<feature type="transmembrane region" description="Helical" evidence="13">
    <location>
        <begin position="122"/>
        <end position="146"/>
    </location>
</feature>
<dbReference type="GO" id="GO:0046872">
    <property type="term" value="F:metal ion binding"/>
    <property type="evidence" value="ECO:0007669"/>
    <property type="project" value="UniProtKB-KW"/>
</dbReference>
<dbReference type="EMBL" id="FMHG01000001">
    <property type="protein sequence ID" value="SCJ56471.1"/>
    <property type="molecule type" value="Genomic_DNA"/>
</dbReference>
<evidence type="ECO:0000256" key="11">
    <source>
        <dbReference type="ARBA" id="ARBA00023049"/>
    </source>
</evidence>
<keyword evidence="7" id="KW-0479">Metal-binding</keyword>
<gene>
    <name evidence="15" type="ORF">SAMEA3545359_00835</name>
</gene>
<dbReference type="CDD" id="cd06158">
    <property type="entry name" value="S2P-M50_like_1"/>
    <property type="match status" value="1"/>
</dbReference>
<dbReference type="PANTHER" id="PTHR35864:SF1">
    <property type="entry name" value="ZINC METALLOPROTEASE YWHC-RELATED"/>
    <property type="match status" value="1"/>
</dbReference>
<dbReference type="GO" id="GO:0008237">
    <property type="term" value="F:metallopeptidase activity"/>
    <property type="evidence" value="ECO:0007669"/>
    <property type="project" value="UniProtKB-KW"/>
</dbReference>
<evidence type="ECO:0000256" key="6">
    <source>
        <dbReference type="ARBA" id="ARBA00022692"/>
    </source>
</evidence>
<evidence type="ECO:0000256" key="5">
    <source>
        <dbReference type="ARBA" id="ARBA00022670"/>
    </source>
</evidence>
<keyword evidence="11" id="KW-0482">Metalloprotease</keyword>
<evidence type="ECO:0000256" key="13">
    <source>
        <dbReference type="SAM" id="Phobius"/>
    </source>
</evidence>
<proteinExistence type="inferred from homology"/>
<evidence type="ECO:0000256" key="10">
    <source>
        <dbReference type="ARBA" id="ARBA00022989"/>
    </source>
</evidence>
<accession>A0A1C6HFK9</accession>
<dbReference type="InterPro" id="IPR052348">
    <property type="entry name" value="Metallopeptidase_M50B"/>
</dbReference>
<keyword evidence="9" id="KW-0862">Zinc</keyword>
<evidence type="ECO:0000256" key="9">
    <source>
        <dbReference type="ARBA" id="ARBA00022833"/>
    </source>
</evidence>
<dbReference type="InterPro" id="IPR044537">
    <property type="entry name" value="Rip2-like"/>
</dbReference>
<dbReference type="GO" id="GO:0005886">
    <property type="term" value="C:plasma membrane"/>
    <property type="evidence" value="ECO:0007669"/>
    <property type="project" value="UniProtKB-SubCell"/>
</dbReference>
<dbReference type="PANTHER" id="PTHR35864">
    <property type="entry name" value="ZINC METALLOPROTEASE MJ0611-RELATED"/>
    <property type="match status" value="1"/>
</dbReference>
<comment type="cofactor">
    <cofactor evidence="1">
        <name>Zn(2+)</name>
        <dbReference type="ChEBI" id="CHEBI:29105"/>
    </cofactor>
</comment>
<keyword evidence="8" id="KW-0378">Hydrolase</keyword>
<organism evidence="15">
    <name type="scientific">uncultured Anaerotruncus sp</name>
    <dbReference type="NCBI Taxonomy" id="905011"/>
    <lineage>
        <taxon>Bacteria</taxon>
        <taxon>Bacillati</taxon>
        <taxon>Bacillota</taxon>
        <taxon>Clostridia</taxon>
        <taxon>Eubacteriales</taxon>
        <taxon>Oscillospiraceae</taxon>
        <taxon>Anaerotruncus</taxon>
        <taxon>environmental samples</taxon>
    </lineage>
</organism>
<name>A0A1C6HFK9_9FIRM</name>
<dbReference type="AlphaFoldDB" id="A0A1C6HFK9"/>
<keyword evidence="12 13" id="KW-0472">Membrane</keyword>
<comment type="similarity">
    <text evidence="3">Belongs to the peptidase M50B family.</text>
</comment>
<evidence type="ECO:0000256" key="12">
    <source>
        <dbReference type="ARBA" id="ARBA00023136"/>
    </source>
</evidence>
<evidence type="ECO:0000256" key="1">
    <source>
        <dbReference type="ARBA" id="ARBA00001947"/>
    </source>
</evidence>
<comment type="subcellular location">
    <subcellularLocation>
        <location evidence="2">Cell membrane</location>
        <topology evidence="2">Multi-pass membrane protein</topology>
    </subcellularLocation>
</comment>
<evidence type="ECO:0000313" key="15">
    <source>
        <dbReference type="EMBL" id="SCJ56471.1"/>
    </source>
</evidence>
<sequence length="218" mass="24035">MSSFIIGLFTKVIVLFTALPVHEAAHAWASDKLGDPTAKNMGRLTLNPFAHLDLMGSLCILVAGVGWAKPVPINPYRYKNPRVGTALSALAGPASNILLAYIFMIFYKLGAGLFLSYGSSQAVWGIFAILQMVILLNISLAVFNLLPIPPLDGSKILQLVLPQQTYYRIMQYERYIMLAVFFLLFTGILSTPLSFLSRLLYGGLDFLTGYVDILVRLL</sequence>
<evidence type="ECO:0000256" key="2">
    <source>
        <dbReference type="ARBA" id="ARBA00004651"/>
    </source>
</evidence>
<feature type="transmembrane region" description="Helical" evidence="13">
    <location>
        <begin position="48"/>
        <end position="68"/>
    </location>
</feature>
<keyword evidence="6 13" id="KW-0812">Transmembrane</keyword>
<evidence type="ECO:0000256" key="4">
    <source>
        <dbReference type="ARBA" id="ARBA00022475"/>
    </source>
</evidence>
<keyword evidence="4" id="KW-1003">Cell membrane</keyword>
<evidence type="ECO:0000259" key="14">
    <source>
        <dbReference type="Pfam" id="PF02163"/>
    </source>
</evidence>
<evidence type="ECO:0000256" key="3">
    <source>
        <dbReference type="ARBA" id="ARBA00007931"/>
    </source>
</evidence>
<dbReference type="GO" id="GO:0006508">
    <property type="term" value="P:proteolysis"/>
    <property type="evidence" value="ECO:0007669"/>
    <property type="project" value="UniProtKB-KW"/>
</dbReference>
<evidence type="ECO:0000256" key="8">
    <source>
        <dbReference type="ARBA" id="ARBA00022801"/>
    </source>
</evidence>
<protein>
    <submittedName>
        <fullName evidence="15">Zn-dependent proteases</fullName>
    </submittedName>
</protein>
<keyword evidence="5 15" id="KW-0645">Protease</keyword>
<feature type="domain" description="Peptidase M50" evidence="14">
    <location>
        <begin position="119"/>
        <end position="184"/>
    </location>
</feature>
<keyword evidence="10 13" id="KW-1133">Transmembrane helix</keyword>
<dbReference type="Pfam" id="PF02163">
    <property type="entry name" value="Peptidase_M50"/>
    <property type="match status" value="1"/>
</dbReference>
<reference evidence="15" key="1">
    <citation type="submission" date="2015-09" db="EMBL/GenBank/DDBJ databases">
        <authorList>
            <consortium name="Pathogen Informatics"/>
        </authorList>
    </citation>
    <scope>NUCLEOTIDE SEQUENCE</scope>
    <source>
        <strain evidence="15">2789STDY5834896</strain>
    </source>
</reference>
<evidence type="ECO:0000256" key="7">
    <source>
        <dbReference type="ARBA" id="ARBA00022723"/>
    </source>
</evidence>
<feature type="transmembrane region" description="Helical" evidence="13">
    <location>
        <begin position="175"/>
        <end position="193"/>
    </location>
</feature>
<feature type="transmembrane region" description="Helical" evidence="13">
    <location>
        <begin position="89"/>
        <end position="110"/>
    </location>
</feature>
<dbReference type="InterPro" id="IPR008915">
    <property type="entry name" value="Peptidase_M50"/>
</dbReference>